<evidence type="ECO:0000256" key="6">
    <source>
        <dbReference type="SAM" id="MobiDB-lite"/>
    </source>
</evidence>
<dbReference type="SUPFAM" id="SSF82927">
    <property type="entry name" value="Cysteine-rich DNA binding domain, (DM domain)"/>
    <property type="match status" value="1"/>
</dbReference>
<reference evidence="8" key="1">
    <citation type="submission" date="2018-04" db="EMBL/GenBank/DDBJ databases">
        <title>Identification and functional analysis of the doublesex gene in a hemimetabolous insect, the brown planthopper.</title>
        <authorList>
            <person name="Zhuo J.-C."/>
            <person name="Zhang C.-X."/>
        </authorList>
    </citation>
    <scope>NUCLEOTIDE SEQUENCE</scope>
</reference>
<keyword evidence="2 5" id="KW-0862">Zinc</keyword>
<dbReference type="OrthoDB" id="5842031at2759"/>
<accession>A0A2S1UGC8</accession>
<sequence>MGGKTTTAPKAISAASGSPSTASGSPATASESQTRIPNCARCRNHFVTTPLKGHKNYCKFRKCTCEGCLLIKKRQVVMAEHTALRREKALFKDRLVKGLPLPPDPPLPTSSSCSDESVRALTELLGRFQFTPDPTALVYLILQAAPDLEDAYRKIMCGVT</sequence>
<dbReference type="PROSITE" id="PS40000">
    <property type="entry name" value="DM_1"/>
    <property type="match status" value="1"/>
</dbReference>
<dbReference type="PANTHER" id="PTHR12322">
    <property type="entry name" value="DOUBLESEX AND MAB-3 RELATED TRANSCRIPTION FACTOR DMRT"/>
    <property type="match status" value="1"/>
</dbReference>
<organism evidence="8">
    <name type="scientific">Nilaparvata lugens</name>
    <name type="common">Brown planthopper</name>
    <dbReference type="NCBI Taxonomy" id="108931"/>
    <lineage>
        <taxon>Eukaryota</taxon>
        <taxon>Metazoa</taxon>
        <taxon>Ecdysozoa</taxon>
        <taxon>Arthropoda</taxon>
        <taxon>Hexapoda</taxon>
        <taxon>Insecta</taxon>
        <taxon>Pterygota</taxon>
        <taxon>Neoptera</taxon>
        <taxon>Paraneoptera</taxon>
        <taxon>Hemiptera</taxon>
        <taxon>Auchenorrhyncha</taxon>
        <taxon>Fulgoroidea</taxon>
        <taxon>Delphacidae</taxon>
        <taxon>Delphacinae</taxon>
        <taxon>Nilaparvata</taxon>
    </lineage>
</organism>
<name>A0A2S1UGC8_NILLU</name>
<dbReference type="GO" id="GO:0005634">
    <property type="term" value="C:nucleus"/>
    <property type="evidence" value="ECO:0007669"/>
    <property type="project" value="UniProtKB-SubCell"/>
</dbReference>
<evidence type="ECO:0000256" key="3">
    <source>
        <dbReference type="ARBA" id="ARBA00023125"/>
    </source>
</evidence>
<protein>
    <submittedName>
        <fullName evidence="8">Doublesex-like 1a transcript product</fullName>
    </submittedName>
</protein>
<keyword evidence="1 5" id="KW-0479">Metal-binding</keyword>
<dbReference type="AlphaFoldDB" id="A0A2S1UGC8"/>
<feature type="domain" description="DM" evidence="7">
    <location>
        <begin position="39"/>
        <end position="86"/>
    </location>
</feature>
<evidence type="ECO:0000256" key="1">
    <source>
        <dbReference type="ARBA" id="ARBA00022723"/>
    </source>
</evidence>
<dbReference type="GO" id="GO:0046872">
    <property type="term" value="F:metal ion binding"/>
    <property type="evidence" value="ECO:0007669"/>
    <property type="project" value="UniProtKB-KW"/>
</dbReference>
<keyword evidence="4 5" id="KW-0539">Nucleus</keyword>
<evidence type="ECO:0000256" key="5">
    <source>
        <dbReference type="PROSITE-ProRule" id="PRU00070"/>
    </source>
</evidence>
<keyword evidence="3 5" id="KW-0238">DNA-binding</keyword>
<dbReference type="InterPro" id="IPR036407">
    <property type="entry name" value="DM_DNA-bd_sf"/>
</dbReference>
<dbReference type="SMART" id="SM00301">
    <property type="entry name" value="DM"/>
    <property type="match status" value="1"/>
</dbReference>
<evidence type="ECO:0000256" key="2">
    <source>
        <dbReference type="ARBA" id="ARBA00022833"/>
    </source>
</evidence>
<evidence type="ECO:0000313" key="8">
    <source>
        <dbReference type="EMBL" id="AWJ25061.1"/>
    </source>
</evidence>
<feature type="compositionally biased region" description="Low complexity" evidence="6">
    <location>
        <begin position="13"/>
        <end position="30"/>
    </location>
</feature>
<dbReference type="Pfam" id="PF00751">
    <property type="entry name" value="DM"/>
    <property type="match status" value="1"/>
</dbReference>
<dbReference type="InterPro" id="IPR026607">
    <property type="entry name" value="DMRT"/>
</dbReference>
<evidence type="ECO:0000256" key="4">
    <source>
        <dbReference type="ARBA" id="ARBA00023242"/>
    </source>
</evidence>
<dbReference type="InterPro" id="IPR001275">
    <property type="entry name" value="DM_DNA-bd"/>
</dbReference>
<dbReference type="EMBL" id="MH178575">
    <property type="protein sequence ID" value="AWJ25061.1"/>
    <property type="molecule type" value="mRNA"/>
</dbReference>
<evidence type="ECO:0000259" key="7">
    <source>
        <dbReference type="PROSITE" id="PS50809"/>
    </source>
</evidence>
<dbReference type="GO" id="GO:0000981">
    <property type="term" value="F:DNA-binding transcription factor activity, RNA polymerase II-specific"/>
    <property type="evidence" value="ECO:0007669"/>
    <property type="project" value="TreeGrafter"/>
</dbReference>
<dbReference type="GO" id="GO:0007548">
    <property type="term" value="P:sex differentiation"/>
    <property type="evidence" value="ECO:0007669"/>
    <property type="project" value="TreeGrafter"/>
</dbReference>
<dbReference type="PROSITE" id="PS50809">
    <property type="entry name" value="DM_2"/>
    <property type="match status" value="1"/>
</dbReference>
<dbReference type="FunFam" id="4.10.1040.10:FF:000001">
    <property type="entry name" value="doublesex- and mab-3-related transcription factor 1"/>
    <property type="match status" value="1"/>
</dbReference>
<dbReference type="GO" id="GO:0000978">
    <property type="term" value="F:RNA polymerase II cis-regulatory region sequence-specific DNA binding"/>
    <property type="evidence" value="ECO:0007669"/>
    <property type="project" value="TreeGrafter"/>
</dbReference>
<feature type="DNA-binding region" description="DM" evidence="5">
    <location>
        <begin position="39"/>
        <end position="86"/>
    </location>
</feature>
<feature type="region of interest" description="Disordered" evidence="6">
    <location>
        <begin position="1"/>
        <end position="34"/>
    </location>
</feature>
<dbReference type="PANTHER" id="PTHR12322:SF53">
    <property type="entry name" value="DOUBLESEX-MAB RELATED 11E"/>
    <property type="match status" value="1"/>
</dbReference>
<comment type="subcellular location">
    <subcellularLocation>
        <location evidence="5">Nucleus</location>
    </subcellularLocation>
</comment>
<proteinExistence type="evidence at transcript level"/>
<dbReference type="Gene3D" id="4.10.1040.10">
    <property type="entry name" value="DM DNA-binding domain"/>
    <property type="match status" value="1"/>
</dbReference>